<dbReference type="HOGENOM" id="CLU_031753_2_0_6"/>
<evidence type="ECO:0000256" key="7">
    <source>
        <dbReference type="PIRSR" id="PIRSR005096-2"/>
    </source>
</evidence>
<dbReference type="Gene3D" id="2.70.98.10">
    <property type="match status" value="1"/>
</dbReference>
<dbReference type="UniPathway" id="UPA00242"/>
<gene>
    <name evidence="9" type="primary">galM</name>
    <name evidence="9" type="ordered locus">XOO1318</name>
</gene>
<keyword evidence="10" id="KW-1185">Reference proteome</keyword>
<evidence type="ECO:0000256" key="1">
    <source>
        <dbReference type="ARBA" id="ARBA00005028"/>
    </source>
</evidence>
<evidence type="ECO:0000256" key="4">
    <source>
        <dbReference type="ARBA" id="ARBA00023277"/>
    </source>
</evidence>
<dbReference type="PROSITE" id="PS51257">
    <property type="entry name" value="PROKAR_LIPOPROTEIN"/>
    <property type="match status" value="1"/>
</dbReference>
<evidence type="ECO:0000256" key="3">
    <source>
        <dbReference type="ARBA" id="ARBA00023235"/>
    </source>
</evidence>
<comment type="similarity">
    <text evidence="2 5">Belongs to the aldose epimerase family.</text>
</comment>
<dbReference type="InterPro" id="IPR014718">
    <property type="entry name" value="GH-type_carb-bd"/>
</dbReference>
<reference evidence="9 10" key="1">
    <citation type="journal article" date="2005" name="Nucleic Acids Res.">
        <title>The genome sequence of Xanthomonas oryzae pathovar oryzae KACC10331, the bacterial blight pathogen of rice.</title>
        <authorList>
            <person name="Lee B.M."/>
            <person name="Park Y.J."/>
            <person name="Park D.S."/>
            <person name="Kang H.W."/>
            <person name="Kim J.G."/>
            <person name="Song E.S."/>
            <person name="Park I.C."/>
            <person name="Yoon U.H."/>
            <person name="Hahn J.H."/>
            <person name="Koo B.S."/>
            <person name="Lee G.B."/>
            <person name="Kim H."/>
            <person name="Park H.S."/>
            <person name="Yoon K.O."/>
            <person name="Kim J.H."/>
            <person name="Jung C.H."/>
            <person name="Koh N.H."/>
            <person name="Seo J.S."/>
            <person name="Go S.J."/>
        </authorList>
    </citation>
    <scope>NUCLEOTIDE SEQUENCE [LARGE SCALE GENOMIC DNA]</scope>
    <source>
        <strain evidence="10">KACC10331 / KXO85</strain>
    </source>
</reference>
<dbReference type="PIRSF" id="PIRSF005096">
    <property type="entry name" value="GALM"/>
    <property type="match status" value="1"/>
</dbReference>
<dbReference type="EC" id="5.1.3.3" evidence="5"/>
<feature type="active site" description="Proton donor" evidence="6">
    <location>
        <position position="212"/>
    </location>
</feature>
<sequence>MRQPPDGRRTLRRPGMCAAAWSAAASCGYARGLPSLAGRSMQRVFGQLTDGVEIHALTLRSEAGLEAEVLTYGGILHTLQLTSARGVLPLVLNLPDLPAYAADGDSLNILVGRFGNRIAGARYTLDGVTHVLAANEGRNQLHGGLRGFGRRVWSVLEQAPDHVLLGYDSPDGEEGYPGNLQVRARLQLHGLSLQLDFEAHCDAATALNLTHHPYFNLSGDPHLRAAVQVLRVPADRYLPVDAESIPTGEIASVAGTPFDFRQPAALADNTDPAHPQVVLGKGYDQCLVLAADADCVAELYSPHSGVALRIRSDAPAVQLYEGQHLDAHHPGLGRGVCLEPQDYPDAPNHANFPSTILRPGETYRRRISYHFASAGQDQPWDMVCAALEG</sequence>
<dbReference type="InterPro" id="IPR008183">
    <property type="entry name" value="Aldose_1/G6P_1-epimerase"/>
</dbReference>
<dbReference type="GO" id="GO:0030246">
    <property type="term" value="F:carbohydrate binding"/>
    <property type="evidence" value="ECO:0007669"/>
    <property type="project" value="InterPro"/>
</dbReference>
<feature type="active site" description="Proton acceptor" evidence="6">
    <location>
        <position position="339"/>
    </location>
</feature>
<proteinExistence type="inferred from homology"/>
<protein>
    <recommendedName>
        <fullName evidence="5">Aldose 1-epimerase</fullName>
        <ecNumber evidence="5">5.1.3.3</ecNumber>
    </recommendedName>
</protein>
<dbReference type="Pfam" id="PF01263">
    <property type="entry name" value="Aldose_epim"/>
    <property type="match status" value="1"/>
</dbReference>
<evidence type="ECO:0000256" key="8">
    <source>
        <dbReference type="PIRSR" id="PIRSR005096-3"/>
    </source>
</evidence>
<dbReference type="InterPro" id="IPR047215">
    <property type="entry name" value="Galactose_mutarotase-like"/>
</dbReference>
<dbReference type="KEGG" id="xoo:XOO1318"/>
<evidence type="ECO:0000256" key="5">
    <source>
        <dbReference type="PIRNR" id="PIRNR005096"/>
    </source>
</evidence>
<dbReference type="AlphaFoldDB" id="Q5H399"/>
<dbReference type="EMBL" id="AE013598">
    <property type="protein sequence ID" value="AAW74572.1"/>
    <property type="molecule type" value="Genomic_DNA"/>
</dbReference>
<dbReference type="PANTHER" id="PTHR10091:SF0">
    <property type="entry name" value="GALACTOSE MUTAROTASE"/>
    <property type="match status" value="1"/>
</dbReference>
<accession>Q5H399</accession>
<dbReference type="CDD" id="cd09019">
    <property type="entry name" value="galactose_mutarotase_like"/>
    <property type="match status" value="1"/>
</dbReference>
<comment type="catalytic activity">
    <reaction evidence="5">
        <text>alpha-D-glucose = beta-D-glucose</text>
        <dbReference type="Rhea" id="RHEA:10264"/>
        <dbReference type="ChEBI" id="CHEBI:15903"/>
        <dbReference type="ChEBI" id="CHEBI:17925"/>
        <dbReference type="EC" id="5.1.3.3"/>
    </reaction>
</comment>
<organism evidence="9 10">
    <name type="scientific">Xanthomonas oryzae pv. oryzae (strain KACC10331 / KXO85)</name>
    <dbReference type="NCBI Taxonomy" id="291331"/>
    <lineage>
        <taxon>Bacteria</taxon>
        <taxon>Pseudomonadati</taxon>
        <taxon>Pseudomonadota</taxon>
        <taxon>Gammaproteobacteria</taxon>
        <taxon>Lysobacterales</taxon>
        <taxon>Lysobacteraceae</taxon>
        <taxon>Xanthomonas</taxon>
    </lineage>
</organism>
<evidence type="ECO:0000313" key="9">
    <source>
        <dbReference type="EMBL" id="AAW74572.1"/>
    </source>
</evidence>
<evidence type="ECO:0000256" key="2">
    <source>
        <dbReference type="ARBA" id="ARBA00006206"/>
    </source>
</evidence>
<dbReference type="GO" id="GO:0004034">
    <property type="term" value="F:aldose 1-epimerase activity"/>
    <property type="evidence" value="ECO:0007669"/>
    <property type="project" value="UniProtKB-EC"/>
</dbReference>
<feature type="binding site" evidence="8">
    <location>
        <begin position="116"/>
        <end position="117"/>
    </location>
    <ligand>
        <name>beta-D-galactose</name>
        <dbReference type="ChEBI" id="CHEBI:27667"/>
    </ligand>
</feature>
<evidence type="ECO:0000313" key="10">
    <source>
        <dbReference type="Proteomes" id="UP000006735"/>
    </source>
</evidence>
<evidence type="ECO:0000256" key="6">
    <source>
        <dbReference type="PIRSR" id="PIRSR005096-1"/>
    </source>
</evidence>
<comment type="pathway">
    <text evidence="1 5">Carbohydrate metabolism; hexose metabolism.</text>
</comment>
<dbReference type="PANTHER" id="PTHR10091">
    <property type="entry name" value="ALDOSE-1-EPIMERASE"/>
    <property type="match status" value="1"/>
</dbReference>
<dbReference type="STRING" id="291331.XOO1318"/>
<dbReference type="GO" id="GO:0006006">
    <property type="term" value="P:glucose metabolic process"/>
    <property type="evidence" value="ECO:0007669"/>
    <property type="project" value="TreeGrafter"/>
</dbReference>
<keyword evidence="4 5" id="KW-0119">Carbohydrate metabolism</keyword>
<feature type="binding site" evidence="8">
    <location>
        <begin position="212"/>
        <end position="214"/>
    </location>
    <ligand>
        <name>beta-D-galactose</name>
        <dbReference type="ChEBI" id="CHEBI:27667"/>
    </ligand>
</feature>
<dbReference type="GO" id="GO:0033499">
    <property type="term" value="P:galactose catabolic process via UDP-galactose, Leloir pathway"/>
    <property type="evidence" value="ECO:0007669"/>
    <property type="project" value="TreeGrafter"/>
</dbReference>
<name>Q5H399_XANOR</name>
<dbReference type="GO" id="GO:0005737">
    <property type="term" value="C:cytoplasm"/>
    <property type="evidence" value="ECO:0007669"/>
    <property type="project" value="TreeGrafter"/>
</dbReference>
<dbReference type="Proteomes" id="UP000006735">
    <property type="component" value="Chromosome"/>
</dbReference>
<dbReference type="InterPro" id="IPR011013">
    <property type="entry name" value="Gal_mutarotase_sf_dom"/>
</dbReference>
<dbReference type="InterPro" id="IPR015443">
    <property type="entry name" value="Aldose_1-epimerase"/>
</dbReference>
<dbReference type="SUPFAM" id="SSF74650">
    <property type="entry name" value="Galactose mutarotase-like"/>
    <property type="match status" value="1"/>
</dbReference>
<keyword evidence="3 5" id="KW-0413">Isomerase</keyword>
<feature type="binding site" evidence="7">
    <location>
        <position position="284"/>
    </location>
    <ligand>
        <name>beta-D-galactose</name>
        <dbReference type="ChEBI" id="CHEBI:27667"/>
    </ligand>
</feature>